<comment type="caution">
    <text evidence="2">The sequence shown here is derived from an EMBL/GenBank/DDBJ whole genome shotgun (WGS) entry which is preliminary data.</text>
</comment>
<dbReference type="RefSeq" id="WP_311423922.1">
    <property type="nucleotide sequence ID" value="NZ_JAVREH010000022.1"/>
</dbReference>
<dbReference type="Proteomes" id="UP001183176">
    <property type="component" value="Unassembled WGS sequence"/>
</dbReference>
<feature type="transmembrane region" description="Helical" evidence="1">
    <location>
        <begin position="92"/>
        <end position="115"/>
    </location>
</feature>
<dbReference type="EMBL" id="JAVREH010000022">
    <property type="protein sequence ID" value="MDT0262776.1"/>
    <property type="molecule type" value="Genomic_DNA"/>
</dbReference>
<gene>
    <name evidence="2" type="ORF">RM423_15370</name>
</gene>
<feature type="transmembrane region" description="Helical" evidence="1">
    <location>
        <begin position="12"/>
        <end position="31"/>
    </location>
</feature>
<proteinExistence type="predicted"/>
<keyword evidence="1" id="KW-1133">Transmembrane helix</keyword>
<protein>
    <submittedName>
        <fullName evidence="2">Uncharacterized protein</fullName>
    </submittedName>
</protein>
<keyword evidence="3" id="KW-1185">Reference proteome</keyword>
<organism evidence="2 3">
    <name type="scientific">Jatrophihabitans lederbergiae</name>
    <dbReference type="NCBI Taxonomy" id="3075547"/>
    <lineage>
        <taxon>Bacteria</taxon>
        <taxon>Bacillati</taxon>
        <taxon>Actinomycetota</taxon>
        <taxon>Actinomycetes</taxon>
        <taxon>Jatrophihabitantales</taxon>
        <taxon>Jatrophihabitantaceae</taxon>
        <taxon>Jatrophihabitans</taxon>
    </lineage>
</organism>
<sequence length="128" mass="13109">MSVLSGTRPATQIAAAGYVLVVTGLASAAQVTGNGRYYLAALLLTLPAGLPAIVGVYLAYGLVEQVNAMLLPRADGDQLARQTLALTAPVNVLLFAAAAVADVLLVHQLLLLLAARRAGLRRPPSGPV</sequence>
<feature type="transmembrane region" description="Helical" evidence="1">
    <location>
        <begin position="38"/>
        <end position="60"/>
    </location>
</feature>
<name>A0ABU2JDC5_9ACTN</name>
<accession>A0ABU2JDC5</accession>
<evidence type="ECO:0000313" key="3">
    <source>
        <dbReference type="Proteomes" id="UP001183176"/>
    </source>
</evidence>
<evidence type="ECO:0000256" key="1">
    <source>
        <dbReference type="SAM" id="Phobius"/>
    </source>
</evidence>
<reference evidence="3" key="1">
    <citation type="submission" date="2023-07" db="EMBL/GenBank/DDBJ databases">
        <title>30 novel species of actinomycetes from the DSMZ collection.</title>
        <authorList>
            <person name="Nouioui I."/>
        </authorList>
    </citation>
    <scope>NUCLEOTIDE SEQUENCE [LARGE SCALE GENOMIC DNA]</scope>
    <source>
        <strain evidence="3">DSM 44399</strain>
    </source>
</reference>
<evidence type="ECO:0000313" key="2">
    <source>
        <dbReference type="EMBL" id="MDT0262776.1"/>
    </source>
</evidence>
<keyword evidence="1" id="KW-0812">Transmembrane</keyword>
<keyword evidence="1" id="KW-0472">Membrane</keyword>